<organism evidence="2 3">
    <name type="scientific">Penicillium expansum</name>
    <name type="common">Blue mold rot fungus</name>
    <dbReference type="NCBI Taxonomy" id="27334"/>
    <lineage>
        <taxon>Eukaryota</taxon>
        <taxon>Fungi</taxon>
        <taxon>Dikarya</taxon>
        <taxon>Ascomycota</taxon>
        <taxon>Pezizomycotina</taxon>
        <taxon>Eurotiomycetes</taxon>
        <taxon>Eurotiomycetidae</taxon>
        <taxon>Eurotiales</taxon>
        <taxon>Aspergillaceae</taxon>
        <taxon>Penicillium</taxon>
    </lineage>
</organism>
<dbReference type="RefSeq" id="XP_016599814.1">
    <property type="nucleotide sequence ID" value="XM_016744101.1"/>
</dbReference>
<dbReference type="EMBL" id="JQFZ01000121">
    <property type="protein sequence ID" value="KGO58320.1"/>
    <property type="molecule type" value="Genomic_DNA"/>
</dbReference>
<gene>
    <name evidence="2" type="ORF">PEX2_068300</name>
</gene>
<evidence type="ECO:0000313" key="3">
    <source>
        <dbReference type="Proteomes" id="UP000030143"/>
    </source>
</evidence>
<name>A0A0A2K1K8_PENEN</name>
<keyword evidence="3" id="KW-1185">Reference proteome</keyword>
<keyword evidence="1" id="KW-1133">Transmembrane helix</keyword>
<proteinExistence type="predicted"/>
<comment type="caution">
    <text evidence="2">The sequence shown here is derived from an EMBL/GenBank/DDBJ whole genome shotgun (WGS) entry which is preliminary data.</text>
</comment>
<dbReference type="OrthoDB" id="3545468at2759"/>
<feature type="transmembrane region" description="Helical" evidence="1">
    <location>
        <begin position="12"/>
        <end position="31"/>
    </location>
</feature>
<dbReference type="PhylomeDB" id="A0A0A2K1K8"/>
<keyword evidence="1" id="KW-0472">Membrane</keyword>
<dbReference type="GeneID" id="27679521"/>
<dbReference type="Proteomes" id="UP000030143">
    <property type="component" value="Unassembled WGS sequence"/>
</dbReference>
<accession>A0A0A2K1K8</accession>
<protein>
    <submittedName>
        <fullName evidence="2">Uncharacterized protein</fullName>
    </submittedName>
</protein>
<dbReference type="VEuPathDB" id="FungiDB:PEXP_022760"/>
<evidence type="ECO:0000313" key="2">
    <source>
        <dbReference type="EMBL" id="KGO58320.1"/>
    </source>
</evidence>
<keyword evidence="1" id="KW-0812">Transmembrane</keyword>
<dbReference type="AlphaFoldDB" id="A0A0A2K1K8"/>
<sequence>MPKPERSFALSSTTIFIMITSAIFASLFLLANAQPWKQNRFIEPITDCSQLPLYNIDTKIAGPWTIKVDSCYNGAGPQGLCSIEGFESSSDITRQRDDRPNTIEHGFITIVSDKNNIKTELRCNGILNIIEARVLSGPGAGALDWHAVGIDHHPSTGRLVWGKPDAQPVQAYRHYRHGIPVEGIFLGSNNQTNWAVHSAGRDVSIVDMKPYWVMRLMIPETSIRENEFRTLIRIDGS</sequence>
<reference evidence="2 3" key="1">
    <citation type="journal article" date="2015" name="Mol. Plant Microbe Interact.">
        <title>Genome, transcriptome, and functional analyses of Penicillium expansum provide new insights into secondary metabolism and pathogenicity.</title>
        <authorList>
            <person name="Ballester A.R."/>
            <person name="Marcet-Houben M."/>
            <person name="Levin E."/>
            <person name="Sela N."/>
            <person name="Selma-Lazaro C."/>
            <person name="Carmona L."/>
            <person name="Wisniewski M."/>
            <person name="Droby S."/>
            <person name="Gonzalez-Candelas L."/>
            <person name="Gabaldon T."/>
        </authorList>
    </citation>
    <scope>NUCLEOTIDE SEQUENCE [LARGE SCALE GENOMIC DNA]</scope>
    <source>
        <strain evidence="2 3">MD-8</strain>
    </source>
</reference>
<evidence type="ECO:0000256" key="1">
    <source>
        <dbReference type="SAM" id="Phobius"/>
    </source>
</evidence>
<dbReference type="HOGENOM" id="CLU_1256428_0_0_1"/>